<keyword evidence="3 5" id="KW-0396">Initiation factor</keyword>
<reference evidence="7 8" key="1">
    <citation type="journal article" date="2018" name="Mol. Biol. Evol.">
        <title>Broad Genomic Sampling Reveals a Smut Pathogenic Ancestry of the Fungal Clade Ustilaginomycotina.</title>
        <authorList>
            <person name="Kijpornyongpan T."/>
            <person name="Mondo S.J."/>
            <person name="Barry K."/>
            <person name="Sandor L."/>
            <person name="Lee J."/>
            <person name="Lipzen A."/>
            <person name="Pangilinan J."/>
            <person name="LaButti K."/>
            <person name="Hainaut M."/>
            <person name="Henrissat B."/>
            <person name="Grigoriev I.V."/>
            <person name="Spatafora J.W."/>
            <person name="Aime M.C."/>
        </authorList>
    </citation>
    <scope>NUCLEOTIDE SEQUENCE [LARGE SCALE GENOMIC DNA]</scope>
    <source>
        <strain evidence="7 8">MCA 4186</strain>
    </source>
</reference>
<evidence type="ECO:0000256" key="5">
    <source>
        <dbReference type="HAMAP-Rule" id="MF_03012"/>
    </source>
</evidence>
<keyword evidence="8" id="KW-1185">Reference proteome</keyword>
<dbReference type="InterPro" id="IPR000717">
    <property type="entry name" value="PCI_dom"/>
</dbReference>
<accession>A0A316Z342</accession>
<protein>
    <recommendedName>
        <fullName evidence="5">Eukaryotic translation initiation factor 3 subunit M</fullName>
        <shortName evidence="5">eIF3m</shortName>
    </recommendedName>
</protein>
<dbReference type="GeneID" id="37268576"/>
<dbReference type="PANTHER" id="PTHR15350">
    <property type="entry name" value="COP9 SIGNALOSOME COMPLEX SUBUNIT 7/DENDRITIC CELL PROTEIN GA17"/>
    <property type="match status" value="1"/>
</dbReference>
<dbReference type="GO" id="GO:0033290">
    <property type="term" value="C:eukaryotic 48S preinitiation complex"/>
    <property type="evidence" value="ECO:0007669"/>
    <property type="project" value="UniProtKB-UniRule"/>
</dbReference>
<proteinExistence type="inferred from homology"/>
<dbReference type="PANTHER" id="PTHR15350:SF2">
    <property type="entry name" value="EUKARYOTIC TRANSLATION INITIATION FACTOR 3 SUBUNIT M"/>
    <property type="match status" value="1"/>
</dbReference>
<comment type="subcellular location">
    <subcellularLocation>
        <location evidence="5">Cytoplasm</location>
    </subcellularLocation>
</comment>
<dbReference type="SMART" id="SM00088">
    <property type="entry name" value="PINT"/>
    <property type="match status" value="1"/>
</dbReference>
<dbReference type="AlphaFoldDB" id="A0A316Z342"/>
<dbReference type="EMBL" id="KZ819302">
    <property type="protein sequence ID" value="PWN95806.1"/>
    <property type="molecule type" value="Genomic_DNA"/>
</dbReference>
<evidence type="ECO:0000256" key="4">
    <source>
        <dbReference type="ARBA" id="ARBA00022917"/>
    </source>
</evidence>
<dbReference type="InterPro" id="IPR040750">
    <property type="entry name" value="eIF3m_C_helix"/>
</dbReference>
<name>A0A316Z342_9BASI</name>
<sequence>MSTDLVAVLSEGTFSEQVLEFAGFLSRSLPEGERAAFVESFQASAQEADEDESKCAAVLSRVVDEVKGVGEGSERELEGAFNLLTALILYAWEKDEEKRAEVLAKLSAAVSKEQSGSGFDRAGAKYRILSNIFNALPASSSARLTVFESLLDVAAAHDELEYLSDAFSAIPAWLSSWDVPSERKSALLSSVASKLAAADNHERAYEFLLIHLRFLDSSSPEAAQTAEQVIASALKLPKVWEFEQLLQIQAVQALKGKPIFELLTIFVGGSAEEYKKWEGANGGEVSRLSLDPAQLDRKMRLLDLASLCSRSVSTEVPYAEIASVLRVPESEVEAWVIDVIRAGLVSGKLSQVNSSFRVYRSTYRTFGAEQWQLLEQRLVQWQSSIDRILATITEARAGGEPAAVAAV</sequence>
<evidence type="ECO:0000256" key="2">
    <source>
        <dbReference type="ARBA" id="ARBA00022490"/>
    </source>
</evidence>
<dbReference type="GO" id="GO:0001732">
    <property type="term" value="P:formation of cytoplasmic translation initiation complex"/>
    <property type="evidence" value="ECO:0007669"/>
    <property type="project" value="UniProtKB-UniRule"/>
</dbReference>
<dbReference type="STRING" id="58919.A0A316Z342"/>
<comment type="similarity">
    <text evidence="5">Belongs to the eIF-3 subunit M family.</text>
</comment>
<evidence type="ECO:0000313" key="7">
    <source>
        <dbReference type="EMBL" id="PWN95806.1"/>
    </source>
</evidence>
<dbReference type="Pfam" id="PF18005">
    <property type="entry name" value="eIF3m_C_helix"/>
    <property type="match status" value="1"/>
</dbReference>
<dbReference type="GO" id="GO:0016282">
    <property type="term" value="C:eukaryotic 43S preinitiation complex"/>
    <property type="evidence" value="ECO:0007669"/>
    <property type="project" value="UniProtKB-UniRule"/>
</dbReference>
<comment type="similarity">
    <text evidence="1">Belongs to the CSN7/EIF3M family. CSN7 subfamily.</text>
</comment>
<feature type="domain" description="PCI" evidence="6">
    <location>
        <begin position="200"/>
        <end position="363"/>
    </location>
</feature>
<evidence type="ECO:0000313" key="8">
    <source>
        <dbReference type="Proteomes" id="UP000245946"/>
    </source>
</evidence>
<dbReference type="InterPro" id="IPR027528">
    <property type="entry name" value="eIF3m"/>
</dbReference>
<evidence type="ECO:0000259" key="6">
    <source>
        <dbReference type="PROSITE" id="PS50250"/>
    </source>
</evidence>
<dbReference type="InterPro" id="IPR045237">
    <property type="entry name" value="COPS7/eIF3m"/>
</dbReference>
<dbReference type="GO" id="GO:0003743">
    <property type="term" value="F:translation initiation factor activity"/>
    <property type="evidence" value="ECO:0007669"/>
    <property type="project" value="UniProtKB-UniRule"/>
</dbReference>
<dbReference type="Proteomes" id="UP000245946">
    <property type="component" value="Unassembled WGS sequence"/>
</dbReference>
<comment type="subunit">
    <text evidence="5">Component of the eukaryotic translation initiation factor 3 (eIF-3) complex.</text>
</comment>
<keyword evidence="4 5" id="KW-0648">Protein biosynthesis</keyword>
<evidence type="ECO:0000256" key="3">
    <source>
        <dbReference type="ARBA" id="ARBA00022540"/>
    </source>
</evidence>
<dbReference type="HAMAP" id="MF_03012">
    <property type="entry name" value="eIF3m"/>
    <property type="match status" value="1"/>
</dbReference>
<dbReference type="RefSeq" id="XP_025596085.1">
    <property type="nucleotide sequence ID" value="XM_025741032.1"/>
</dbReference>
<evidence type="ECO:0000256" key="1">
    <source>
        <dbReference type="ARBA" id="ARBA00008482"/>
    </source>
</evidence>
<dbReference type="PROSITE" id="PS50250">
    <property type="entry name" value="PCI"/>
    <property type="match status" value="1"/>
</dbReference>
<organism evidence="7 8">
    <name type="scientific">Tilletiopsis washingtonensis</name>
    <dbReference type="NCBI Taxonomy" id="58919"/>
    <lineage>
        <taxon>Eukaryota</taxon>
        <taxon>Fungi</taxon>
        <taxon>Dikarya</taxon>
        <taxon>Basidiomycota</taxon>
        <taxon>Ustilaginomycotina</taxon>
        <taxon>Exobasidiomycetes</taxon>
        <taxon>Entylomatales</taxon>
        <taxon>Entylomatales incertae sedis</taxon>
        <taxon>Tilletiopsis</taxon>
    </lineage>
</organism>
<keyword evidence="2 5" id="KW-0963">Cytoplasm</keyword>
<dbReference type="OrthoDB" id="10267031at2759"/>
<dbReference type="GO" id="GO:0071541">
    <property type="term" value="C:eukaryotic translation initiation factor 3 complex, eIF3m"/>
    <property type="evidence" value="ECO:0007669"/>
    <property type="project" value="UniProtKB-UniRule"/>
</dbReference>
<gene>
    <name evidence="7" type="ORF">FA09DRAFT_321899</name>
</gene>
<dbReference type="Pfam" id="PF01399">
    <property type="entry name" value="PCI"/>
    <property type="match status" value="1"/>
</dbReference>
<comment type="function">
    <text evidence="5">Component of the eukaryotic translation initiation factor 3 (eIF-3) complex, which is involved in protein synthesis of a specialized repertoire of mRNAs and, together with other initiation factors, stimulates binding of mRNA and methionyl-tRNAi to the 40S ribosome. The eIF-3 complex specifically targets and initiates translation of a subset of mRNAs involved in cell proliferation.</text>
</comment>